<name>A0A4Y6V0I0_SACBS</name>
<sequence>MTHLNNVNARPLRRKWLPLLLLTLSAVLLLSACGQNGAASSSGQTASAKPAPQFDLKDLSGSEVKLADFKGEKVYIKYWASWCSICLAGMEELNTLAGQDNDYKVISIVAPNFKGEKSEADFKKWYAGLDEKNTTVLLDQDGKYAQQLGVRAYPTSFYIDSNGGLAKTVPGHNANDVIATNINDIP</sequence>
<dbReference type="InterPro" id="IPR013766">
    <property type="entry name" value="Thioredoxin_domain"/>
</dbReference>
<evidence type="ECO:0000313" key="3">
    <source>
        <dbReference type="EMBL" id="QDH23562.1"/>
    </source>
</evidence>
<dbReference type="PANTHER" id="PTHR42852">
    <property type="entry name" value="THIOL:DISULFIDE INTERCHANGE PROTEIN DSBE"/>
    <property type="match status" value="1"/>
</dbReference>
<accession>A0A4Y6V0I0</accession>
<dbReference type="EMBL" id="CP041217">
    <property type="protein sequence ID" value="QDH23562.1"/>
    <property type="molecule type" value="Genomic_DNA"/>
</dbReference>
<dbReference type="GO" id="GO:0016491">
    <property type="term" value="F:oxidoreductase activity"/>
    <property type="evidence" value="ECO:0007669"/>
    <property type="project" value="InterPro"/>
</dbReference>
<proteinExistence type="predicted"/>
<dbReference type="SUPFAM" id="SSF52833">
    <property type="entry name" value="Thioredoxin-like"/>
    <property type="match status" value="1"/>
</dbReference>
<dbReference type="PANTHER" id="PTHR42852:SF16">
    <property type="entry name" value="THIOL:DISULFIDE INTERCHANGE PROTEIN TLPA"/>
    <property type="match status" value="1"/>
</dbReference>
<dbReference type="Gene3D" id="3.40.30.10">
    <property type="entry name" value="Glutaredoxin"/>
    <property type="match status" value="1"/>
</dbReference>
<feature type="chain" id="PRO_5038711770" evidence="1">
    <location>
        <begin position="39"/>
        <end position="186"/>
    </location>
</feature>
<dbReference type="InterPro" id="IPR013740">
    <property type="entry name" value="Redoxin"/>
</dbReference>
<reference evidence="3 4" key="1">
    <citation type="submission" date="2019-06" db="EMBL/GenBank/DDBJ databases">
        <title>Saccharibacillus brassicae sp. nov., an endophytic bacterium isolated from Chinese cabbage seeds (Brassica pekinensis).</title>
        <authorList>
            <person name="Jiang L."/>
            <person name="Lee J."/>
            <person name="Kim S.W."/>
        </authorList>
    </citation>
    <scope>NUCLEOTIDE SEQUENCE [LARGE SCALE GENOMIC DNA]</scope>
    <source>
        <strain evidence="4">KCTC 43072 / ATSA2</strain>
    </source>
</reference>
<dbReference type="InterPro" id="IPR050553">
    <property type="entry name" value="Thioredoxin_ResA/DsbE_sf"/>
</dbReference>
<dbReference type="CDD" id="cd02966">
    <property type="entry name" value="TlpA_like_family"/>
    <property type="match status" value="1"/>
</dbReference>
<dbReference type="PROSITE" id="PS51352">
    <property type="entry name" value="THIOREDOXIN_2"/>
    <property type="match status" value="1"/>
</dbReference>
<gene>
    <name evidence="3" type="ORF">FFV09_23460</name>
</gene>
<protein>
    <submittedName>
        <fullName evidence="3">Redoxin domain-containing protein</fullName>
    </submittedName>
</protein>
<evidence type="ECO:0000313" key="4">
    <source>
        <dbReference type="Proteomes" id="UP000316968"/>
    </source>
</evidence>
<dbReference type="OrthoDB" id="25753at2"/>
<feature type="signal peptide" evidence="1">
    <location>
        <begin position="1"/>
        <end position="38"/>
    </location>
</feature>
<dbReference type="KEGG" id="saca:FFV09_23460"/>
<feature type="domain" description="Thioredoxin" evidence="2">
    <location>
        <begin position="45"/>
        <end position="186"/>
    </location>
</feature>
<dbReference type="AlphaFoldDB" id="A0A4Y6V0I0"/>
<keyword evidence="4" id="KW-1185">Reference proteome</keyword>
<dbReference type="Pfam" id="PF08534">
    <property type="entry name" value="Redoxin"/>
    <property type="match status" value="1"/>
</dbReference>
<keyword evidence="1" id="KW-0732">Signal</keyword>
<dbReference type="InterPro" id="IPR036249">
    <property type="entry name" value="Thioredoxin-like_sf"/>
</dbReference>
<organism evidence="3 4">
    <name type="scientific">Saccharibacillus brassicae</name>
    <dbReference type="NCBI Taxonomy" id="2583377"/>
    <lineage>
        <taxon>Bacteria</taxon>
        <taxon>Bacillati</taxon>
        <taxon>Bacillota</taxon>
        <taxon>Bacilli</taxon>
        <taxon>Bacillales</taxon>
        <taxon>Paenibacillaceae</taxon>
        <taxon>Saccharibacillus</taxon>
    </lineage>
</organism>
<evidence type="ECO:0000259" key="2">
    <source>
        <dbReference type="PROSITE" id="PS51352"/>
    </source>
</evidence>
<evidence type="ECO:0000256" key="1">
    <source>
        <dbReference type="SAM" id="SignalP"/>
    </source>
</evidence>
<dbReference type="Proteomes" id="UP000316968">
    <property type="component" value="Chromosome"/>
</dbReference>